<gene>
    <name evidence="1" type="ORF">RHMOL_Rhmol02G0104600</name>
</gene>
<dbReference type="EMBL" id="CM046389">
    <property type="protein sequence ID" value="KAI8567227.1"/>
    <property type="molecule type" value="Genomic_DNA"/>
</dbReference>
<evidence type="ECO:0000313" key="2">
    <source>
        <dbReference type="Proteomes" id="UP001062846"/>
    </source>
</evidence>
<organism evidence="1 2">
    <name type="scientific">Rhododendron molle</name>
    <name type="common">Chinese azalea</name>
    <name type="synonym">Azalea mollis</name>
    <dbReference type="NCBI Taxonomy" id="49168"/>
    <lineage>
        <taxon>Eukaryota</taxon>
        <taxon>Viridiplantae</taxon>
        <taxon>Streptophyta</taxon>
        <taxon>Embryophyta</taxon>
        <taxon>Tracheophyta</taxon>
        <taxon>Spermatophyta</taxon>
        <taxon>Magnoliopsida</taxon>
        <taxon>eudicotyledons</taxon>
        <taxon>Gunneridae</taxon>
        <taxon>Pentapetalae</taxon>
        <taxon>asterids</taxon>
        <taxon>Ericales</taxon>
        <taxon>Ericaceae</taxon>
        <taxon>Ericoideae</taxon>
        <taxon>Rhodoreae</taxon>
        <taxon>Rhododendron</taxon>
    </lineage>
</organism>
<evidence type="ECO:0000313" key="1">
    <source>
        <dbReference type="EMBL" id="KAI8567227.1"/>
    </source>
</evidence>
<sequence length="66" mass="7330">MIQLKKKKKEMEDLGEYESGKQEFRPVISPAASPQHSPSGFSDGNARVRGESWIRRVLGCACGYTS</sequence>
<protein>
    <submittedName>
        <fullName evidence="1">Uncharacterized protein</fullName>
    </submittedName>
</protein>
<comment type="caution">
    <text evidence="1">The sequence shown here is derived from an EMBL/GenBank/DDBJ whole genome shotgun (WGS) entry which is preliminary data.</text>
</comment>
<dbReference type="Proteomes" id="UP001062846">
    <property type="component" value="Chromosome 2"/>
</dbReference>
<proteinExistence type="predicted"/>
<accession>A0ACC0PQC9</accession>
<reference evidence="1" key="1">
    <citation type="submission" date="2022-02" db="EMBL/GenBank/DDBJ databases">
        <title>Plant Genome Project.</title>
        <authorList>
            <person name="Zhang R.-G."/>
        </authorList>
    </citation>
    <scope>NUCLEOTIDE SEQUENCE</scope>
    <source>
        <strain evidence="1">AT1</strain>
    </source>
</reference>
<name>A0ACC0PQC9_RHOML</name>
<keyword evidence="2" id="KW-1185">Reference proteome</keyword>